<dbReference type="GO" id="GO:0005886">
    <property type="term" value="C:plasma membrane"/>
    <property type="evidence" value="ECO:0007669"/>
    <property type="project" value="UniProtKB-SubCell"/>
</dbReference>
<dbReference type="PANTHER" id="PTHR38104:SF1">
    <property type="entry name" value="ANTI-SIGMA-E FACTOR RSEA"/>
    <property type="match status" value="1"/>
</dbReference>
<dbReference type="Proteomes" id="UP000295763">
    <property type="component" value="Unassembled WGS sequence"/>
</dbReference>
<dbReference type="Gene3D" id="1.20.5.3960">
    <property type="match status" value="1"/>
</dbReference>
<gene>
    <name evidence="11" type="ORF">EDC44_14810</name>
</gene>
<dbReference type="Pfam" id="PF03873">
    <property type="entry name" value="RseA_C"/>
    <property type="match status" value="1"/>
</dbReference>
<keyword evidence="4 8" id="KW-0812">Transmembrane</keyword>
<dbReference type="AlphaFoldDB" id="A0A4R2SLK3"/>
<dbReference type="GO" id="GO:0016989">
    <property type="term" value="F:sigma factor antagonist activity"/>
    <property type="evidence" value="ECO:0007669"/>
    <property type="project" value="InterPro"/>
</dbReference>
<organism evidence="11 12">
    <name type="scientific">Cricetibacter osteomyelitidis</name>
    <dbReference type="NCBI Taxonomy" id="1521931"/>
    <lineage>
        <taxon>Bacteria</taxon>
        <taxon>Pseudomonadati</taxon>
        <taxon>Pseudomonadota</taxon>
        <taxon>Gammaproteobacteria</taxon>
        <taxon>Pasteurellales</taxon>
        <taxon>Pasteurellaceae</taxon>
        <taxon>Cricetibacter</taxon>
    </lineage>
</organism>
<keyword evidence="6 7" id="KW-0472">Membrane</keyword>
<evidence type="ECO:0000313" key="12">
    <source>
        <dbReference type="Proteomes" id="UP000295763"/>
    </source>
</evidence>
<proteinExistence type="inferred from homology"/>
<keyword evidence="7" id="KW-0997">Cell inner membrane</keyword>
<dbReference type="Pfam" id="PF03872">
    <property type="entry name" value="RseA_N"/>
    <property type="match status" value="1"/>
</dbReference>
<evidence type="ECO:0000256" key="1">
    <source>
        <dbReference type="ARBA" id="ARBA00004162"/>
    </source>
</evidence>
<comment type="subunit">
    <text evidence="7">Interacts 1:1 with ECF RNA polymerase sigma-E (RpoE); this inhibits the interaction of sigma-E with the RNA polymerase catalytic core and leads to a decreased expression of sigma-E-regulated genes. Interacts with RseB.</text>
</comment>
<reference evidence="11 12" key="1">
    <citation type="submission" date="2019-03" db="EMBL/GenBank/DDBJ databases">
        <title>Genomic Encyclopedia of Type Strains, Phase IV (KMG-IV): sequencing the most valuable type-strain genomes for metagenomic binning, comparative biology and taxonomic classification.</title>
        <authorList>
            <person name="Goeker M."/>
        </authorList>
    </citation>
    <scope>NUCLEOTIDE SEQUENCE [LARGE SCALE GENOMIC DNA]</scope>
    <source>
        <strain evidence="11 12">DSM 28404</strain>
    </source>
</reference>
<feature type="transmembrane region" description="Helical" evidence="8">
    <location>
        <begin position="96"/>
        <end position="117"/>
    </location>
</feature>
<evidence type="ECO:0000256" key="5">
    <source>
        <dbReference type="ARBA" id="ARBA00022989"/>
    </source>
</evidence>
<dbReference type="InterPro" id="IPR005572">
    <property type="entry name" value="Anti-sigma_E_RseA_N"/>
</dbReference>
<evidence type="ECO:0000256" key="4">
    <source>
        <dbReference type="ARBA" id="ARBA00022692"/>
    </source>
</evidence>
<accession>A0A4R2SLK3</accession>
<dbReference type="OrthoDB" id="6194196at2"/>
<evidence type="ECO:0000259" key="9">
    <source>
        <dbReference type="Pfam" id="PF03872"/>
    </source>
</evidence>
<evidence type="ECO:0000256" key="7">
    <source>
        <dbReference type="PIRNR" id="PIRNR016938"/>
    </source>
</evidence>
<comment type="caution">
    <text evidence="11">The sequence shown here is derived from an EMBL/GenBank/DDBJ whole genome shotgun (WGS) entry which is preliminary data.</text>
</comment>
<dbReference type="CDD" id="cd16328">
    <property type="entry name" value="RseA_N"/>
    <property type="match status" value="1"/>
</dbReference>
<dbReference type="PIRSF" id="PIRSF016938">
    <property type="entry name" value="RseA"/>
    <property type="match status" value="1"/>
</dbReference>
<dbReference type="RefSeq" id="WP_131979704.1">
    <property type="nucleotide sequence ID" value="NZ_SLYB01000048.1"/>
</dbReference>
<comment type="similarity">
    <text evidence="2 7">Belongs to the RseA family.</text>
</comment>
<keyword evidence="5 8" id="KW-1133">Transmembrane helix</keyword>
<comment type="subcellular location">
    <subcellularLocation>
        <location evidence="7">Cell inner membrane</location>
    </subcellularLocation>
    <subcellularLocation>
        <location evidence="1">Cell membrane</location>
        <topology evidence="1">Single-pass membrane protein</topology>
    </subcellularLocation>
</comment>
<dbReference type="InterPro" id="IPR026279">
    <property type="entry name" value="RseA"/>
</dbReference>
<dbReference type="EMBL" id="SLYB01000048">
    <property type="protein sequence ID" value="TCP88804.1"/>
    <property type="molecule type" value="Genomic_DNA"/>
</dbReference>
<name>A0A4R2SLK3_9PAST</name>
<dbReference type="InterPro" id="IPR052383">
    <property type="entry name" value="Anti-sigma-E_RseA-like"/>
</dbReference>
<protein>
    <recommendedName>
        <fullName evidence="7">Anti-sigma-E factor RseA</fullName>
    </recommendedName>
    <alternativeName>
        <fullName evidence="7">Regulator of SigE</fullName>
    </alternativeName>
    <alternativeName>
        <fullName evidence="7">Sigma-E anti-sigma factor RseA</fullName>
    </alternativeName>
    <alternativeName>
        <fullName evidence="7">Sigma-E factor negative regulatory protein</fullName>
    </alternativeName>
</protein>
<evidence type="ECO:0000256" key="3">
    <source>
        <dbReference type="ARBA" id="ARBA00022475"/>
    </source>
</evidence>
<dbReference type="InterPro" id="IPR005573">
    <property type="entry name" value="Anti-sigma_E_RseA_C"/>
</dbReference>
<evidence type="ECO:0000256" key="2">
    <source>
        <dbReference type="ARBA" id="ARBA00005837"/>
    </source>
</evidence>
<evidence type="ECO:0000256" key="6">
    <source>
        <dbReference type="ARBA" id="ARBA00023136"/>
    </source>
</evidence>
<comment type="function">
    <text evidence="7">An anti-sigma factor for extracytoplasmic function (ECF) sigma factor sigma-E (RpoE). ECF sigma factors are held in an inactive form by an anti-sigma factor until released by regulated intramembrane proteolysis (RIP). RIP occurs when an extracytoplasmic signal triggers a concerted proteolytic cascade to transmit information and elicit cellular responses. The membrane-spanning regulatory substrate protein is first cut periplasmically (site-1 protease, S1P, DegS), then within the membrane itself (site-2 protease, S2P, RseP), while cytoplasmic proteases finish degrading the anti-sigma factor, liberating sigma-E.</text>
</comment>
<dbReference type="SUPFAM" id="SSF89069">
    <property type="entry name" value="N-terminal, cytoplasmic domain of anti-sigmaE factor RseA"/>
    <property type="match status" value="1"/>
</dbReference>
<dbReference type="InterPro" id="IPR036147">
    <property type="entry name" value="Anti-sigma_E_RseA_N_sf"/>
</dbReference>
<keyword evidence="3 7" id="KW-1003">Cell membrane</keyword>
<feature type="domain" description="Anti sigma-E protein RseA C-terminal" evidence="10">
    <location>
        <begin position="130"/>
        <end position="180"/>
    </location>
</feature>
<dbReference type="PANTHER" id="PTHR38104">
    <property type="match status" value="1"/>
</dbReference>
<feature type="domain" description="Anti sigma-E protein RseA N-terminal" evidence="9">
    <location>
        <begin position="1"/>
        <end position="80"/>
    </location>
</feature>
<keyword evidence="12" id="KW-1185">Reference proteome</keyword>
<sequence>MQKELLSAYMDGENVDQQTVDMICQDVGLQQKWANYHTVRSVMRQESEVFLGAGFTAKMAELIDAEPTLNVAKVFEDQPSVTETVRNLFAQRIKALLMPLTQFAVAAGVCFAVVFGVQTSMNKDNSVNNDIPVLQTSPFNSSTQAVSYNAPAQDVATSEKVEEHNKRIGSMLQNYELQRRIYADDLQLNSSK</sequence>
<evidence type="ECO:0000313" key="11">
    <source>
        <dbReference type="EMBL" id="TCP88804.1"/>
    </source>
</evidence>
<evidence type="ECO:0000256" key="8">
    <source>
        <dbReference type="SAM" id="Phobius"/>
    </source>
</evidence>
<dbReference type="Gene3D" id="1.10.10.880">
    <property type="entry name" value="Anti sigma-E protein RseA, N-terminal domain"/>
    <property type="match status" value="1"/>
</dbReference>
<evidence type="ECO:0000259" key="10">
    <source>
        <dbReference type="Pfam" id="PF03873"/>
    </source>
</evidence>